<dbReference type="EMBL" id="KK107436">
    <property type="protein sequence ID" value="EZA50818.1"/>
    <property type="molecule type" value="Genomic_DNA"/>
</dbReference>
<sequence>MSFRNYPLKRLQKLTRKLCKLEGLPAACGRPSEIFILALSRASLKQDLKRPTSVVALTGLRPSRRPIAHGNREGVTISLLAHRDLSRSTRQSVGSIVQE</sequence>
<evidence type="ECO:0000313" key="2">
    <source>
        <dbReference type="Proteomes" id="UP000053097"/>
    </source>
</evidence>
<name>A0A026W480_OOCBI</name>
<proteinExistence type="predicted"/>
<dbReference type="AlphaFoldDB" id="A0A026W480"/>
<protein>
    <submittedName>
        <fullName evidence="1">Uncharacterized protein</fullName>
    </submittedName>
</protein>
<organism evidence="1 2">
    <name type="scientific">Ooceraea biroi</name>
    <name type="common">Clonal raider ant</name>
    <name type="synonym">Cerapachys biroi</name>
    <dbReference type="NCBI Taxonomy" id="2015173"/>
    <lineage>
        <taxon>Eukaryota</taxon>
        <taxon>Metazoa</taxon>
        <taxon>Ecdysozoa</taxon>
        <taxon>Arthropoda</taxon>
        <taxon>Hexapoda</taxon>
        <taxon>Insecta</taxon>
        <taxon>Pterygota</taxon>
        <taxon>Neoptera</taxon>
        <taxon>Endopterygota</taxon>
        <taxon>Hymenoptera</taxon>
        <taxon>Apocrita</taxon>
        <taxon>Aculeata</taxon>
        <taxon>Formicoidea</taxon>
        <taxon>Formicidae</taxon>
        <taxon>Dorylinae</taxon>
        <taxon>Ooceraea</taxon>
    </lineage>
</organism>
<accession>A0A026W480</accession>
<keyword evidence="2" id="KW-1185">Reference proteome</keyword>
<dbReference type="Proteomes" id="UP000053097">
    <property type="component" value="Unassembled WGS sequence"/>
</dbReference>
<evidence type="ECO:0000313" key="1">
    <source>
        <dbReference type="EMBL" id="EZA50818.1"/>
    </source>
</evidence>
<reference evidence="1 2" key="1">
    <citation type="journal article" date="2014" name="Curr. Biol.">
        <title>The genome of the clonal raider ant Cerapachys biroi.</title>
        <authorList>
            <person name="Oxley P.R."/>
            <person name="Ji L."/>
            <person name="Fetter-Pruneda I."/>
            <person name="McKenzie S.K."/>
            <person name="Li C."/>
            <person name="Hu H."/>
            <person name="Zhang G."/>
            <person name="Kronauer D.J."/>
        </authorList>
    </citation>
    <scope>NUCLEOTIDE SEQUENCE [LARGE SCALE GENOMIC DNA]</scope>
</reference>
<gene>
    <name evidence="1" type="ORF">X777_10451</name>
</gene>